<dbReference type="RefSeq" id="WP_076679288.1">
    <property type="nucleotide sequence ID" value="NZ_CAWMVP010000071.1"/>
</dbReference>
<gene>
    <name evidence="1" type="ORF">CWO07_26790</name>
</gene>
<evidence type="ECO:0000313" key="2">
    <source>
        <dbReference type="Proteomes" id="UP000244197"/>
    </source>
</evidence>
<dbReference type="Pfam" id="PF12472">
    <property type="entry name" value="DUF3693"/>
    <property type="match status" value="1"/>
</dbReference>
<sequence>MYTKKLIDAYKEHMNYIQYKQVASDLGISTQMLTDIRKDRAFLKENQVLMLADIVGEDKEKALVGLALDKAKTYEAQTLWNSIAKKYNGLGLTSISMACGGLALMVATPKEALAQCVLWV</sequence>
<accession>A0A2T5DWZ1</accession>
<name>A0A2T5DWZ1_VIBSP</name>
<dbReference type="InterPro" id="IPR021096">
    <property type="entry name" value="Vibrio_phage_VSK_Orf152"/>
</dbReference>
<comment type="caution">
    <text evidence="1">The sequence shown here is derived from an EMBL/GenBank/DDBJ whole genome shotgun (WGS) entry which is preliminary data.</text>
</comment>
<evidence type="ECO:0008006" key="3">
    <source>
        <dbReference type="Google" id="ProtNLM"/>
    </source>
</evidence>
<reference evidence="1 2" key="1">
    <citation type="submission" date="2017-11" db="EMBL/GenBank/DDBJ databases">
        <title>Population delineation of vibrios coincides with oyster pathogenicity.</title>
        <authorList>
            <person name="Bruto M."/>
            <person name="Labreuche Y."/>
            <person name="James A."/>
            <person name="Piel D."/>
            <person name="Chenivesse S."/>
            <person name="Petton B."/>
            <person name="Polz M.F."/>
            <person name="Le Roux F."/>
        </authorList>
    </citation>
    <scope>NUCLEOTIDE SEQUENCE [LARGE SCALE GENOMIC DNA]</scope>
    <source>
        <strain evidence="1 2">FF_144</strain>
    </source>
</reference>
<dbReference type="EMBL" id="PIFK01000173">
    <property type="protein sequence ID" value="PTP11594.1"/>
    <property type="molecule type" value="Genomic_DNA"/>
</dbReference>
<organism evidence="1 2">
    <name type="scientific">Vibrio splendidus</name>
    <dbReference type="NCBI Taxonomy" id="29497"/>
    <lineage>
        <taxon>Bacteria</taxon>
        <taxon>Pseudomonadati</taxon>
        <taxon>Pseudomonadota</taxon>
        <taxon>Gammaproteobacteria</taxon>
        <taxon>Vibrionales</taxon>
        <taxon>Vibrionaceae</taxon>
        <taxon>Vibrio</taxon>
    </lineage>
</organism>
<proteinExistence type="predicted"/>
<dbReference type="AlphaFoldDB" id="A0A2T5DWZ1"/>
<evidence type="ECO:0000313" key="1">
    <source>
        <dbReference type="EMBL" id="PTP11594.1"/>
    </source>
</evidence>
<protein>
    <recommendedName>
        <fullName evidence="3">Antirepressor</fullName>
    </recommendedName>
</protein>
<dbReference type="OrthoDB" id="5588284at2"/>
<dbReference type="Proteomes" id="UP000244197">
    <property type="component" value="Unassembled WGS sequence"/>
</dbReference>